<feature type="transmembrane region" description="Helical" evidence="7">
    <location>
        <begin position="258"/>
        <end position="281"/>
    </location>
</feature>
<protein>
    <submittedName>
        <fullName evidence="8 9">Uncharacterized protein</fullName>
    </submittedName>
</protein>
<dbReference type="PANTHER" id="PTHR11654">
    <property type="entry name" value="OLIGOPEPTIDE TRANSPORTER-RELATED"/>
    <property type="match status" value="1"/>
</dbReference>
<reference evidence="9" key="2">
    <citation type="submission" date="2018-02" db="UniProtKB">
        <authorList>
            <consortium name="EnsemblPlants"/>
        </authorList>
    </citation>
    <scope>IDENTIFICATION</scope>
    <source>
        <strain evidence="9">Williams 82</strain>
    </source>
</reference>
<reference evidence="8" key="3">
    <citation type="submission" date="2018-07" db="EMBL/GenBank/DDBJ databases">
        <title>WGS assembly of Glycine max.</title>
        <authorList>
            <person name="Schmutz J."/>
            <person name="Cannon S."/>
            <person name="Schlueter J."/>
            <person name="Ma J."/>
            <person name="Mitros T."/>
            <person name="Nelson W."/>
            <person name="Hyten D."/>
            <person name="Song Q."/>
            <person name="Thelen J."/>
            <person name="Cheng J."/>
            <person name="Xu D."/>
            <person name="Hellsten U."/>
            <person name="May G."/>
            <person name="Yu Y."/>
            <person name="Sakurai T."/>
            <person name="Umezawa T."/>
            <person name="Bhattacharyya M."/>
            <person name="Sandhu D."/>
            <person name="Valliyodan B."/>
            <person name="Lindquist E."/>
            <person name="Peto M."/>
            <person name="Grant D."/>
            <person name="Shu S."/>
            <person name="Goodstein D."/>
            <person name="Barry K."/>
            <person name="Futrell-Griggs M."/>
            <person name="Abernathy B."/>
            <person name="Du J."/>
            <person name="Tian Z."/>
            <person name="Zhu L."/>
            <person name="Gill N."/>
            <person name="Joshi T."/>
            <person name="Libault M."/>
            <person name="Sethuraman A."/>
            <person name="Zhang X."/>
            <person name="Shinozaki K."/>
            <person name="Nguyen H."/>
            <person name="Wing R."/>
            <person name="Cregan P."/>
            <person name="Specht J."/>
            <person name="Grimwood J."/>
            <person name="Rokhsar D."/>
            <person name="Stacey G."/>
            <person name="Shoemaker R."/>
            <person name="Jackson S."/>
        </authorList>
    </citation>
    <scope>NUCLEOTIDE SEQUENCE</scope>
    <source>
        <tissue evidence="8">Callus</tissue>
    </source>
</reference>
<proteinExistence type="inferred from homology"/>
<dbReference type="GO" id="GO:0022857">
    <property type="term" value="F:transmembrane transporter activity"/>
    <property type="evidence" value="ECO:0000318"/>
    <property type="project" value="GO_Central"/>
</dbReference>
<feature type="transmembrane region" description="Helical" evidence="7">
    <location>
        <begin position="302"/>
        <end position="323"/>
    </location>
</feature>
<dbReference type="GeneID" id="106798051"/>
<dbReference type="Gene3D" id="1.20.1250.20">
    <property type="entry name" value="MFS general substrate transporter like domains"/>
    <property type="match status" value="1"/>
</dbReference>
<keyword evidence="3 7" id="KW-0812">Transmembrane</keyword>
<dbReference type="OrthoDB" id="1181826at2759"/>
<evidence type="ECO:0000313" key="9">
    <source>
        <dbReference type="EnsemblPlants" id="KRH65820"/>
    </source>
</evidence>
<feature type="transmembrane region" description="Helical" evidence="7">
    <location>
        <begin position="370"/>
        <end position="388"/>
    </location>
</feature>
<dbReference type="InterPro" id="IPR000109">
    <property type="entry name" value="POT_fam"/>
</dbReference>
<reference evidence="8 9" key="1">
    <citation type="journal article" date="2010" name="Nature">
        <title>Genome sequence of the palaeopolyploid soybean.</title>
        <authorList>
            <person name="Schmutz J."/>
            <person name="Cannon S.B."/>
            <person name="Schlueter J."/>
            <person name="Ma J."/>
            <person name="Mitros T."/>
            <person name="Nelson W."/>
            <person name="Hyten D.L."/>
            <person name="Song Q."/>
            <person name="Thelen J.J."/>
            <person name="Cheng J."/>
            <person name="Xu D."/>
            <person name="Hellsten U."/>
            <person name="May G.D."/>
            <person name="Yu Y."/>
            <person name="Sakurai T."/>
            <person name="Umezawa T."/>
            <person name="Bhattacharyya M.K."/>
            <person name="Sandhu D."/>
            <person name="Valliyodan B."/>
            <person name="Lindquist E."/>
            <person name="Peto M."/>
            <person name="Grant D."/>
            <person name="Shu S."/>
            <person name="Goodstein D."/>
            <person name="Barry K."/>
            <person name="Futrell-Griggs M."/>
            <person name="Abernathy B."/>
            <person name="Du J."/>
            <person name="Tian Z."/>
            <person name="Zhu L."/>
            <person name="Gill N."/>
            <person name="Joshi T."/>
            <person name="Libault M."/>
            <person name="Sethuraman A."/>
            <person name="Zhang X.-C."/>
            <person name="Shinozaki K."/>
            <person name="Nguyen H.T."/>
            <person name="Wing R.A."/>
            <person name="Cregan P."/>
            <person name="Specht J."/>
            <person name="Grimwood J."/>
            <person name="Rokhsar D."/>
            <person name="Stacey G."/>
            <person name="Shoemaker R.C."/>
            <person name="Jackson S.A."/>
        </authorList>
    </citation>
    <scope>NUCLEOTIDE SEQUENCE</scope>
    <source>
        <strain evidence="9">cv. Williams 82</strain>
        <tissue evidence="8">Callus</tissue>
    </source>
</reference>
<dbReference type="Gramene" id="KRH65820">
    <property type="protein sequence ID" value="KRH65820"/>
    <property type="gene ID" value="GLYMA_03G064000"/>
</dbReference>
<evidence type="ECO:0000313" key="8">
    <source>
        <dbReference type="EMBL" id="KRH65820.1"/>
    </source>
</evidence>
<dbReference type="Proteomes" id="UP000008827">
    <property type="component" value="Chromosome 3"/>
</dbReference>
<keyword evidence="4 7" id="KW-1133">Transmembrane helix</keyword>
<feature type="compositionally biased region" description="Basic and acidic residues" evidence="6">
    <location>
        <begin position="446"/>
        <end position="457"/>
    </location>
</feature>
<keyword evidence="5 7" id="KW-0472">Membrane</keyword>
<evidence type="ECO:0000256" key="2">
    <source>
        <dbReference type="ARBA" id="ARBA00005982"/>
    </source>
</evidence>
<dbReference type="GO" id="GO:0016020">
    <property type="term" value="C:membrane"/>
    <property type="evidence" value="ECO:0000318"/>
    <property type="project" value="GO_Central"/>
</dbReference>
<feature type="region of interest" description="Disordered" evidence="6">
    <location>
        <begin position="433"/>
        <end position="464"/>
    </location>
</feature>
<organism evidence="8">
    <name type="scientific">Glycine max</name>
    <name type="common">Soybean</name>
    <name type="synonym">Glycine hispida</name>
    <dbReference type="NCBI Taxonomy" id="3847"/>
    <lineage>
        <taxon>Eukaryota</taxon>
        <taxon>Viridiplantae</taxon>
        <taxon>Streptophyta</taxon>
        <taxon>Embryophyta</taxon>
        <taxon>Tracheophyta</taxon>
        <taxon>Spermatophyta</taxon>
        <taxon>Magnoliopsida</taxon>
        <taxon>eudicotyledons</taxon>
        <taxon>Gunneridae</taxon>
        <taxon>Pentapetalae</taxon>
        <taxon>rosids</taxon>
        <taxon>fabids</taxon>
        <taxon>Fabales</taxon>
        <taxon>Fabaceae</taxon>
        <taxon>Papilionoideae</taxon>
        <taxon>50 kb inversion clade</taxon>
        <taxon>NPAAA clade</taxon>
        <taxon>indigoferoid/millettioid clade</taxon>
        <taxon>Phaseoleae</taxon>
        <taxon>Glycine</taxon>
        <taxon>Glycine subgen. Soja</taxon>
    </lineage>
</organism>
<keyword evidence="10" id="KW-1185">Reference proteome</keyword>
<dbReference type="InterPro" id="IPR036259">
    <property type="entry name" value="MFS_trans_sf"/>
</dbReference>
<gene>
    <name evidence="9" type="primary">LOC106798051</name>
    <name evidence="8" type="ORF">GLYMA_03G064000</name>
</gene>
<feature type="transmembrane region" description="Helical" evidence="7">
    <location>
        <begin position="6"/>
        <end position="24"/>
    </location>
</feature>
<dbReference type="EnsemblPlants" id="KRH65820">
    <property type="protein sequence ID" value="KRH65820"/>
    <property type="gene ID" value="GLYMA_03G064000"/>
</dbReference>
<feature type="transmembrane region" description="Helical" evidence="7">
    <location>
        <begin position="56"/>
        <end position="78"/>
    </location>
</feature>
<dbReference type="SUPFAM" id="SSF103473">
    <property type="entry name" value="MFS general substrate transporter"/>
    <property type="match status" value="1"/>
</dbReference>
<name>A0A0R0KFH8_SOYBN</name>
<evidence type="ECO:0000256" key="3">
    <source>
        <dbReference type="ARBA" id="ARBA00022692"/>
    </source>
</evidence>
<comment type="subcellular location">
    <subcellularLocation>
        <location evidence="1">Membrane</location>
        <topology evidence="1">Multi-pass membrane protein</topology>
    </subcellularLocation>
</comment>
<dbReference type="PaxDb" id="3847-GLYMA03G09207.1"/>
<dbReference type="KEGG" id="gmx:106798051"/>
<evidence type="ECO:0000256" key="5">
    <source>
        <dbReference type="ARBA" id="ARBA00023136"/>
    </source>
</evidence>
<evidence type="ECO:0000256" key="7">
    <source>
        <dbReference type="SAM" id="Phobius"/>
    </source>
</evidence>
<dbReference type="OMA" id="IMIEERI"/>
<dbReference type="RefSeq" id="XP_014629031.1">
    <property type="nucleotide sequence ID" value="XM_014773545.2"/>
</dbReference>
<dbReference type="AlphaFoldDB" id="A0A0R0KFH8"/>
<comment type="similarity">
    <text evidence="2">Belongs to the major facilitator superfamily. Proton-dependent oligopeptide transporter (POT/PTR) (TC 2.A.17) family.</text>
</comment>
<dbReference type="EMBL" id="CM000836">
    <property type="protein sequence ID" value="KRH65820.1"/>
    <property type="molecule type" value="Genomic_DNA"/>
</dbReference>
<evidence type="ECO:0000256" key="4">
    <source>
        <dbReference type="ARBA" id="ARBA00022989"/>
    </source>
</evidence>
<dbReference type="SMR" id="A0A0R0KFH8"/>
<evidence type="ECO:0000256" key="6">
    <source>
        <dbReference type="SAM" id="MobiDB-lite"/>
    </source>
</evidence>
<evidence type="ECO:0000256" key="1">
    <source>
        <dbReference type="ARBA" id="ARBA00004141"/>
    </source>
</evidence>
<sequence length="486" mass="55365">MLLWTSISASTDIVVYAGIFLLALGKSGQKLSENFYKYQLQEKIKEKKEHDHEGTVLTNIWLFAPSILGYIITAYTTIEVHESYDQSFRFGAILMGGTYMFFLFGCKWYRLEKLSDESNLRMIFRICKAAFGKRDLKYPPSPNFYYWKDHKHNKNHDLYKHGKGLRLSPRVPRFFRWLDKAAIVKAEEEMSPETQEKNGKLCTVKEVREVKSLVPMIYLGFTFSAYGLLVATGNVFFLTQASGSMESNITTNGNDIGILFLIKEGVKLISPFIFFIISFPFRCFLRNFKANDGRKPKGNAATIVRIGFGMVCAVICSLVAWHMEVPGKNTTVALIPQFSLLGMTEGLVEGGLASLFHGQVANSMWSFEDSFTELVIGCGKLLIIPFLFSSWFNETDGRLGSYYLMLGILNGVFLLAFAYYSIRYTYKEECPEDEKISEEQPLENVHPSDSHDSRAEDINEALSVEEEDPLDTIMIEERIEENEENV</sequence>
<feature type="transmembrane region" description="Helical" evidence="7">
    <location>
        <begin position="90"/>
        <end position="109"/>
    </location>
</feature>
<feature type="transmembrane region" description="Helical" evidence="7">
    <location>
        <begin position="217"/>
        <end position="238"/>
    </location>
</feature>
<dbReference type="Pfam" id="PF00854">
    <property type="entry name" value="PTR2"/>
    <property type="match status" value="1"/>
</dbReference>
<dbReference type="GO" id="GO:0055085">
    <property type="term" value="P:transmembrane transport"/>
    <property type="evidence" value="ECO:0000318"/>
    <property type="project" value="GO_Central"/>
</dbReference>
<accession>A0A0R0KFH8</accession>
<feature type="transmembrane region" description="Helical" evidence="7">
    <location>
        <begin position="400"/>
        <end position="420"/>
    </location>
</feature>
<evidence type="ECO:0000313" key="10">
    <source>
        <dbReference type="Proteomes" id="UP000008827"/>
    </source>
</evidence>